<dbReference type="InterPro" id="IPR012338">
    <property type="entry name" value="Beta-lactam/transpept-like"/>
</dbReference>
<dbReference type="PANTHER" id="PTHR43283:SF3">
    <property type="entry name" value="BETA-LACTAMASE FAMILY PROTEIN (AFU_ORTHOLOGUE AFUA_5G07500)"/>
    <property type="match status" value="1"/>
</dbReference>
<dbReference type="EMBL" id="KE346376">
    <property type="protein sequence ID" value="KJE98047.1"/>
    <property type="molecule type" value="Genomic_DNA"/>
</dbReference>
<dbReference type="InterPro" id="IPR001466">
    <property type="entry name" value="Beta-lactam-related"/>
</dbReference>
<organism evidence="4 5">
    <name type="scientific">Capsaspora owczarzaki (strain ATCC 30864)</name>
    <dbReference type="NCBI Taxonomy" id="595528"/>
    <lineage>
        <taxon>Eukaryota</taxon>
        <taxon>Filasterea</taxon>
        <taxon>Capsaspora</taxon>
    </lineage>
</organism>
<dbReference type="RefSeq" id="XP_004342684.1">
    <property type="nucleotide sequence ID" value="XM_004342635.2"/>
</dbReference>
<evidence type="ECO:0000256" key="2">
    <source>
        <dbReference type="SAM" id="Phobius"/>
    </source>
</evidence>
<dbReference type="eggNOG" id="ENOG502S9N6">
    <property type="taxonomic scope" value="Eukaryota"/>
</dbReference>
<sequence>MRVIVARQRTSTTQCRVLTDLTVALAAACWLATAAMMMAEAAGPTWADVGAAIDADTSMSSFTFIVLNAEGEQFAYYKNVSNTQRSTTRLSVASASKWVSASVLLRVVEDGDLVLDAPISTYLTWWNATSSDPRSRVTLRNLLAFTSGFTSPSVNSEGDPCIGDSSYSTLTCAQQIYNNAVTSGVNQNFYEPGTEFYYSGNHMQIAAAAAEAATGSTWAQLFSQYVKTPLGISLLSGYGPVANPNIAGGLFILTNEYLTWLQKIFSRTFFANAATYAIMEADNTPTATVDIMYTPVAGLASPQTWHYSQGNWLECQQFPFAAACATINAHSSPGKFGFYPRIDYQYGFYSVLARADIFQTRAGMISVAFFQTVQANVTILAGHASSSSSGQVSSTPVPASTTPVPRSTTAGPASTSAHSAIATTGRSTATTGVHAASATKTGNSASMLIPASLPLLCIATAVIIFFSG</sequence>
<feature type="region of interest" description="Disordered" evidence="1">
    <location>
        <begin position="385"/>
        <end position="434"/>
    </location>
</feature>
<dbReference type="Gene3D" id="3.40.710.10">
    <property type="entry name" value="DD-peptidase/beta-lactamase superfamily"/>
    <property type="match status" value="1"/>
</dbReference>
<evidence type="ECO:0000259" key="3">
    <source>
        <dbReference type="Pfam" id="PF00144"/>
    </source>
</evidence>
<dbReference type="AlphaFoldDB" id="A0A0D2W1A4"/>
<reference evidence="5" key="1">
    <citation type="submission" date="2011-02" db="EMBL/GenBank/DDBJ databases">
        <title>The Genome Sequence of Capsaspora owczarzaki ATCC 30864.</title>
        <authorList>
            <person name="Russ C."/>
            <person name="Cuomo C."/>
            <person name="Burger G."/>
            <person name="Gray M.W."/>
            <person name="Holland P.W.H."/>
            <person name="King N."/>
            <person name="Lang F.B.F."/>
            <person name="Roger A.J."/>
            <person name="Ruiz-Trillo I."/>
            <person name="Young S.K."/>
            <person name="Zeng Q."/>
            <person name="Gargeya S."/>
            <person name="Alvarado L."/>
            <person name="Berlin A."/>
            <person name="Chapman S.B."/>
            <person name="Chen Z."/>
            <person name="Freedman E."/>
            <person name="Gellesch M."/>
            <person name="Goldberg J."/>
            <person name="Griggs A."/>
            <person name="Gujja S."/>
            <person name="Heilman E."/>
            <person name="Heiman D."/>
            <person name="Howarth C."/>
            <person name="Mehta T."/>
            <person name="Neiman D."/>
            <person name="Pearson M."/>
            <person name="Roberts A."/>
            <person name="Saif S."/>
            <person name="Shea T."/>
            <person name="Shenoy N."/>
            <person name="Sisk P."/>
            <person name="Stolte C."/>
            <person name="Sykes S."/>
            <person name="White J."/>
            <person name="Yandava C."/>
            <person name="Haas B."/>
            <person name="Nusbaum C."/>
            <person name="Birren B."/>
        </authorList>
    </citation>
    <scope>NUCLEOTIDE SEQUENCE</scope>
    <source>
        <strain evidence="5">ATCC 30864</strain>
    </source>
</reference>
<feature type="compositionally biased region" description="Low complexity" evidence="1">
    <location>
        <begin position="385"/>
        <end position="424"/>
    </location>
</feature>
<protein>
    <submittedName>
        <fullName evidence="4">Beta-lactamase</fullName>
    </submittedName>
</protein>
<dbReference type="Pfam" id="PF00144">
    <property type="entry name" value="Beta-lactamase"/>
    <property type="match status" value="1"/>
</dbReference>
<feature type="transmembrane region" description="Helical" evidence="2">
    <location>
        <begin position="447"/>
        <end position="466"/>
    </location>
</feature>
<keyword evidence="2" id="KW-0472">Membrane</keyword>
<evidence type="ECO:0000313" key="5">
    <source>
        <dbReference type="Proteomes" id="UP000008743"/>
    </source>
</evidence>
<keyword evidence="2" id="KW-0812">Transmembrane</keyword>
<dbReference type="InterPro" id="IPR050789">
    <property type="entry name" value="Diverse_Enzym_Activities"/>
</dbReference>
<keyword evidence="2" id="KW-1133">Transmembrane helix</keyword>
<gene>
    <name evidence="4" type="ORF">CAOG_008083</name>
</gene>
<name>A0A0D2W1A4_CAPO3</name>
<dbReference type="SUPFAM" id="SSF56601">
    <property type="entry name" value="beta-lactamase/transpeptidase-like"/>
    <property type="match status" value="1"/>
</dbReference>
<dbReference type="OMA" id="YAIMEAD"/>
<evidence type="ECO:0000313" key="4">
    <source>
        <dbReference type="EMBL" id="KJE98047.1"/>
    </source>
</evidence>
<keyword evidence="5" id="KW-1185">Reference proteome</keyword>
<proteinExistence type="predicted"/>
<evidence type="ECO:0000256" key="1">
    <source>
        <dbReference type="SAM" id="MobiDB-lite"/>
    </source>
</evidence>
<feature type="domain" description="Beta-lactamase-related" evidence="3">
    <location>
        <begin position="85"/>
        <end position="232"/>
    </location>
</feature>
<accession>A0A0D2W1A4</accession>
<dbReference type="PANTHER" id="PTHR43283">
    <property type="entry name" value="BETA-LACTAMASE-RELATED"/>
    <property type="match status" value="1"/>
</dbReference>
<dbReference type="OrthoDB" id="266718at2759"/>
<dbReference type="InParanoid" id="A0A0D2W1A4"/>
<dbReference type="Proteomes" id="UP000008743">
    <property type="component" value="Unassembled WGS sequence"/>
</dbReference>